<evidence type="ECO:0000313" key="3">
    <source>
        <dbReference type="EMBL" id="MDF9408817.1"/>
    </source>
</evidence>
<evidence type="ECO:0000256" key="1">
    <source>
        <dbReference type="ARBA" id="ARBA00022747"/>
    </source>
</evidence>
<keyword evidence="4" id="KW-1185">Reference proteome</keyword>
<dbReference type="GO" id="GO:0003677">
    <property type="term" value="F:DNA binding"/>
    <property type="evidence" value="ECO:0007669"/>
    <property type="project" value="UniProtKB-KW"/>
</dbReference>
<proteinExistence type="predicted"/>
<dbReference type="AlphaFoldDB" id="A0A9X4JW98"/>
<evidence type="ECO:0000313" key="4">
    <source>
        <dbReference type="Proteomes" id="UP001154312"/>
    </source>
</evidence>
<dbReference type="SUPFAM" id="SSF116734">
    <property type="entry name" value="DNA methylase specificity domain"/>
    <property type="match status" value="1"/>
</dbReference>
<evidence type="ECO:0000256" key="2">
    <source>
        <dbReference type="ARBA" id="ARBA00023125"/>
    </source>
</evidence>
<reference evidence="3" key="1">
    <citation type="submission" date="2022-02" db="EMBL/GenBank/DDBJ databases">
        <authorList>
            <person name="Leng L."/>
        </authorList>
    </citation>
    <scope>NUCLEOTIDE SEQUENCE</scope>
    <source>
        <strain evidence="3">JI</strain>
    </source>
</reference>
<organism evidence="3 4">
    <name type="scientific">Pelotomaculum isophthalicicum JI</name>
    <dbReference type="NCBI Taxonomy" id="947010"/>
    <lineage>
        <taxon>Bacteria</taxon>
        <taxon>Bacillati</taxon>
        <taxon>Bacillota</taxon>
        <taxon>Clostridia</taxon>
        <taxon>Eubacteriales</taxon>
        <taxon>Desulfotomaculaceae</taxon>
        <taxon>Pelotomaculum</taxon>
    </lineage>
</organism>
<name>A0A9X4JW98_9FIRM</name>
<keyword evidence="1" id="KW-0680">Restriction system</keyword>
<sequence length="144" mass="16181">MVRKNITAKFCGWEFENEIKVVSINPNGLFIQVPDGGGGYRAFAVIQMKDLTVENRVDCSGLVRVEMEKLKDHHLVKPGDLFFRSRGQVTSSTILTDDPGKAVVAAPLLRIRVTSDFVMPEYLNWFISQEPAQAFLAAVRKEPR</sequence>
<accession>A0A9X4JW98</accession>
<protein>
    <submittedName>
        <fullName evidence="3">Uncharacterized protein</fullName>
    </submittedName>
</protein>
<dbReference type="EMBL" id="JAKOAV010000019">
    <property type="protein sequence ID" value="MDF9408817.1"/>
    <property type="molecule type" value="Genomic_DNA"/>
</dbReference>
<dbReference type="Proteomes" id="UP001154312">
    <property type="component" value="Unassembled WGS sequence"/>
</dbReference>
<dbReference type="InterPro" id="IPR044946">
    <property type="entry name" value="Restrct_endonuc_typeI_TRD_sf"/>
</dbReference>
<dbReference type="GO" id="GO:0009307">
    <property type="term" value="P:DNA restriction-modification system"/>
    <property type="evidence" value="ECO:0007669"/>
    <property type="project" value="UniProtKB-KW"/>
</dbReference>
<keyword evidence="2" id="KW-0238">DNA-binding</keyword>
<dbReference type="RefSeq" id="WP_277444220.1">
    <property type="nucleotide sequence ID" value="NZ_JAKOAV010000019.1"/>
</dbReference>
<dbReference type="Gene3D" id="3.90.220.20">
    <property type="entry name" value="DNA methylase specificity domains"/>
    <property type="match status" value="1"/>
</dbReference>
<comment type="caution">
    <text evidence="3">The sequence shown here is derived from an EMBL/GenBank/DDBJ whole genome shotgun (WGS) entry which is preliminary data.</text>
</comment>
<gene>
    <name evidence="3" type="ORF">L7E55_10700</name>
</gene>